<dbReference type="PANTHER" id="PTHR42794:SF1">
    <property type="entry name" value="HEMIN IMPORT ATP-BINDING PROTEIN HMUV"/>
    <property type="match status" value="1"/>
</dbReference>
<sequence length="264" mass="30073">MESVMSENLLEARNLNYFIGHRQIINDISLSIQKGEIVAIIGPNGAGKSTLLRLLTGYIPSNSGECLLKGVPISRWPTQQLARIRAVMRQYSSLSFPFSVEEIIAMGRVPHENTHRKTAIDEAIMLTECEELRHRNYQQLSGGEQQRVQLARVLAQLWHPEPTESCLFLDEPTSALDLYHQQHTLRLVHRLTRQRPLAVCCVLHDLNLAALYADKIILLHKGKLVASGSPQDVLRDDILKQWYRADLGVTQHPETYQPQVYLRQ</sequence>
<dbReference type="NCBIfam" id="NF010068">
    <property type="entry name" value="PRK13548.1"/>
    <property type="match status" value="1"/>
</dbReference>
<keyword evidence="4 8" id="KW-0067">ATP-binding</keyword>
<organism evidence="8 9">
    <name type="scientific">Xenorhabdus bovienii str. puntauvense</name>
    <dbReference type="NCBI Taxonomy" id="1398201"/>
    <lineage>
        <taxon>Bacteria</taxon>
        <taxon>Pseudomonadati</taxon>
        <taxon>Pseudomonadota</taxon>
        <taxon>Gammaproteobacteria</taxon>
        <taxon>Enterobacterales</taxon>
        <taxon>Morganellaceae</taxon>
        <taxon>Xenorhabdus</taxon>
    </lineage>
</organism>
<comment type="function">
    <text evidence="6">Part of the ABC transporter complex HmuTUV involved in hemin import. Responsible for energy coupling to the transport system.</text>
</comment>
<evidence type="ECO:0000256" key="3">
    <source>
        <dbReference type="ARBA" id="ARBA00022741"/>
    </source>
</evidence>
<dbReference type="SMART" id="SM00382">
    <property type="entry name" value="AAA"/>
    <property type="match status" value="1"/>
</dbReference>
<evidence type="ECO:0000313" key="8">
    <source>
        <dbReference type="EMBL" id="CDG97168.1"/>
    </source>
</evidence>
<evidence type="ECO:0000256" key="4">
    <source>
        <dbReference type="ARBA" id="ARBA00022840"/>
    </source>
</evidence>
<dbReference type="HOGENOM" id="CLU_000604_1_11_6"/>
<proteinExistence type="inferred from homology"/>
<dbReference type="GO" id="GO:0016887">
    <property type="term" value="F:ATP hydrolysis activity"/>
    <property type="evidence" value="ECO:0007669"/>
    <property type="project" value="InterPro"/>
</dbReference>
<dbReference type="InterPro" id="IPR027417">
    <property type="entry name" value="P-loop_NTPase"/>
</dbReference>
<keyword evidence="5" id="KW-1278">Translocase</keyword>
<dbReference type="InterPro" id="IPR003439">
    <property type="entry name" value="ABC_transporter-like_ATP-bd"/>
</dbReference>
<evidence type="ECO:0000259" key="7">
    <source>
        <dbReference type="PROSITE" id="PS50893"/>
    </source>
</evidence>
<dbReference type="AlphaFoldDB" id="A0A077NFM7"/>
<dbReference type="Proteomes" id="UP000028511">
    <property type="component" value="Unassembled WGS sequence"/>
</dbReference>
<reference evidence="8" key="1">
    <citation type="submission" date="2013-07" db="EMBL/GenBank/DDBJ databases">
        <title>Sub-species coevolution in mutualistic symbiosis.</title>
        <authorList>
            <person name="Murfin K."/>
            <person name="Klassen J."/>
            <person name="Lee M."/>
            <person name="Forst S."/>
            <person name="Stock P."/>
            <person name="Goodrich-Blair H."/>
        </authorList>
    </citation>
    <scope>NUCLEOTIDE SEQUENCE [LARGE SCALE GENOMIC DNA]</scope>
    <source>
        <strain evidence="8">Puntauvense</strain>
    </source>
</reference>
<evidence type="ECO:0000256" key="6">
    <source>
        <dbReference type="ARBA" id="ARBA00037066"/>
    </source>
</evidence>
<evidence type="ECO:0000256" key="1">
    <source>
        <dbReference type="ARBA" id="ARBA00005417"/>
    </source>
</evidence>
<evidence type="ECO:0000313" key="9">
    <source>
        <dbReference type="Proteomes" id="UP000028511"/>
    </source>
</evidence>
<dbReference type="Gene3D" id="3.40.50.300">
    <property type="entry name" value="P-loop containing nucleotide triphosphate hydrolases"/>
    <property type="match status" value="1"/>
</dbReference>
<dbReference type="PROSITE" id="PS00211">
    <property type="entry name" value="ABC_TRANSPORTER_1"/>
    <property type="match status" value="1"/>
</dbReference>
<dbReference type="EC" id="3.6.3.33" evidence="8"/>
<dbReference type="EMBL" id="CBSW010000166">
    <property type="protein sequence ID" value="CDG97168.1"/>
    <property type="molecule type" value="Genomic_DNA"/>
</dbReference>
<keyword evidence="2" id="KW-0813">Transport</keyword>
<evidence type="ECO:0000256" key="5">
    <source>
        <dbReference type="ARBA" id="ARBA00022967"/>
    </source>
</evidence>
<dbReference type="PROSITE" id="PS50893">
    <property type="entry name" value="ABC_TRANSPORTER_2"/>
    <property type="match status" value="1"/>
</dbReference>
<evidence type="ECO:0000256" key="2">
    <source>
        <dbReference type="ARBA" id="ARBA00022448"/>
    </source>
</evidence>
<keyword evidence="8" id="KW-0378">Hydrolase</keyword>
<dbReference type="InterPro" id="IPR017871">
    <property type="entry name" value="ABC_transporter-like_CS"/>
</dbReference>
<dbReference type="CDD" id="cd03214">
    <property type="entry name" value="ABC_Iron-Siderophores_B12_Hemin"/>
    <property type="match status" value="1"/>
</dbReference>
<keyword evidence="3" id="KW-0547">Nucleotide-binding</keyword>
<dbReference type="SUPFAM" id="SSF52540">
    <property type="entry name" value="P-loop containing nucleoside triphosphate hydrolases"/>
    <property type="match status" value="1"/>
</dbReference>
<dbReference type="InterPro" id="IPR003593">
    <property type="entry name" value="AAA+_ATPase"/>
</dbReference>
<dbReference type="GO" id="GO:0005524">
    <property type="term" value="F:ATP binding"/>
    <property type="evidence" value="ECO:0007669"/>
    <property type="project" value="UniProtKB-KW"/>
</dbReference>
<name>A0A077NFM7_XENBV</name>
<protein>
    <submittedName>
        <fullName evidence="8">Hemin transport system ATP-binding protein hmuV</fullName>
        <ecNumber evidence="8">3.6.3.33</ecNumber>
    </submittedName>
</protein>
<gene>
    <name evidence="8" type="ORF">XBP1_2480060</name>
</gene>
<dbReference type="PANTHER" id="PTHR42794">
    <property type="entry name" value="HEMIN IMPORT ATP-BINDING PROTEIN HMUV"/>
    <property type="match status" value="1"/>
</dbReference>
<comment type="similarity">
    <text evidence="1">Belongs to the ABC transporter superfamily.</text>
</comment>
<dbReference type="RefSeq" id="WP_038217696.1">
    <property type="nucleotide sequence ID" value="NZ_CAWLWN010000210.1"/>
</dbReference>
<accession>A0A077NFM7</accession>
<comment type="caution">
    <text evidence="8">The sequence shown here is derived from an EMBL/GenBank/DDBJ whole genome shotgun (WGS) entry which is preliminary data.</text>
</comment>
<dbReference type="Pfam" id="PF00005">
    <property type="entry name" value="ABC_tran"/>
    <property type="match status" value="1"/>
</dbReference>
<dbReference type="FunFam" id="3.40.50.300:FF:000134">
    <property type="entry name" value="Iron-enterobactin ABC transporter ATP-binding protein"/>
    <property type="match status" value="1"/>
</dbReference>
<feature type="domain" description="ABC transporter" evidence="7">
    <location>
        <begin position="10"/>
        <end position="246"/>
    </location>
</feature>